<comment type="caution">
    <text evidence="1">The sequence shown here is derived from an EMBL/GenBank/DDBJ whole genome shotgun (WGS) entry which is preliminary data.</text>
</comment>
<proteinExistence type="predicted"/>
<sequence length="75" mass="8063">MVAGKHSLVVAETGIHAQSSRSHCILTITMLSETVILVQRDGGRQAQPGGGGDRHTRAVFALTLHTHHHYALGDR</sequence>
<organism evidence="1 2">
    <name type="scientific">Operophtera brumata</name>
    <name type="common">Winter moth</name>
    <name type="synonym">Phalaena brumata</name>
    <dbReference type="NCBI Taxonomy" id="104452"/>
    <lineage>
        <taxon>Eukaryota</taxon>
        <taxon>Metazoa</taxon>
        <taxon>Ecdysozoa</taxon>
        <taxon>Arthropoda</taxon>
        <taxon>Hexapoda</taxon>
        <taxon>Insecta</taxon>
        <taxon>Pterygota</taxon>
        <taxon>Neoptera</taxon>
        <taxon>Endopterygota</taxon>
        <taxon>Lepidoptera</taxon>
        <taxon>Glossata</taxon>
        <taxon>Ditrysia</taxon>
        <taxon>Geometroidea</taxon>
        <taxon>Geometridae</taxon>
        <taxon>Larentiinae</taxon>
        <taxon>Operophtera</taxon>
    </lineage>
</organism>
<accession>A0A0L7L6X9</accession>
<name>A0A0L7L6X9_OPEBR</name>
<keyword evidence="2" id="KW-1185">Reference proteome</keyword>
<reference evidence="1 2" key="1">
    <citation type="journal article" date="2015" name="Genome Biol. Evol.">
        <title>The genome of winter moth (Operophtera brumata) provides a genomic perspective on sexual dimorphism and phenology.</title>
        <authorList>
            <person name="Derks M.F."/>
            <person name="Smit S."/>
            <person name="Salis L."/>
            <person name="Schijlen E."/>
            <person name="Bossers A."/>
            <person name="Mateman C."/>
            <person name="Pijl A.S."/>
            <person name="de Ridder D."/>
            <person name="Groenen M.A."/>
            <person name="Visser M.E."/>
            <person name="Megens H.J."/>
        </authorList>
    </citation>
    <scope>NUCLEOTIDE SEQUENCE [LARGE SCALE GENOMIC DNA]</scope>
    <source>
        <strain evidence="1">WM2013NL</strain>
        <tissue evidence="1">Head and thorax</tissue>
    </source>
</reference>
<evidence type="ECO:0000313" key="2">
    <source>
        <dbReference type="Proteomes" id="UP000037510"/>
    </source>
</evidence>
<dbReference type="EMBL" id="JTDY01002609">
    <property type="protein sequence ID" value="KOB71104.1"/>
    <property type="molecule type" value="Genomic_DNA"/>
</dbReference>
<gene>
    <name evidence="1" type="ORF">OBRU01_14332</name>
</gene>
<evidence type="ECO:0000313" key="1">
    <source>
        <dbReference type="EMBL" id="KOB71104.1"/>
    </source>
</evidence>
<protein>
    <submittedName>
        <fullName evidence="1">Subito</fullName>
    </submittedName>
</protein>
<dbReference type="Proteomes" id="UP000037510">
    <property type="component" value="Unassembled WGS sequence"/>
</dbReference>
<dbReference type="AlphaFoldDB" id="A0A0L7L6X9"/>